<dbReference type="Proteomes" id="UP000595140">
    <property type="component" value="Unassembled WGS sequence"/>
</dbReference>
<reference evidence="2 3" key="1">
    <citation type="submission" date="2018-04" db="EMBL/GenBank/DDBJ databases">
        <authorList>
            <person name="Vogel A."/>
        </authorList>
    </citation>
    <scope>NUCLEOTIDE SEQUENCE [LARGE SCALE GENOMIC DNA]</scope>
</reference>
<dbReference type="AlphaFoldDB" id="A0A484M6I4"/>
<protein>
    <submittedName>
        <fullName evidence="2">Uncharacterized protein</fullName>
    </submittedName>
</protein>
<dbReference type="EMBL" id="OOIL02002743">
    <property type="protein sequence ID" value="VFQ84452.1"/>
    <property type="molecule type" value="Genomic_DNA"/>
</dbReference>
<evidence type="ECO:0000313" key="3">
    <source>
        <dbReference type="Proteomes" id="UP000595140"/>
    </source>
</evidence>
<proteinExistence type="predicted"/>
<organism evidence="2 3">
    <name type="scientific">Cuscuta campestris</name>
    <dbReference type="NCBI Taxonomy" id="132261"/>
    <lineage>
        <taxon>Eukaryota</taxon>
        <taxon>Viridiplantae</taxon>
        <taxon>Streptophyta</taxon>
        <taxon>Embryophyta</taxon>
        <taxon>Tracheophyta</taxon>
        <taxon>Spermatophyta</taxon>
        <taxon>Magnoliopsida</taxon>
        <taxon>eudicotyledons</taxon>
        <taxon>Gunneridae</taxon>
        <taxon>Pentapetalae</taxon>
        <taxon>asterids</taxon>
        <taxon>lamiids</taxon>
        <taxon>Solanales</taxon>
        <taxon>Convolvulaceae</taxon>
        <taxon>Cuscuteae</taxon>
        <taxon>Cuscuta</taxon>
        <taxon>Cuscuta subgen. Grammica</taxon>
        <taxon>Cuscuta sect. Cleistogrammica</taxon>
    </lineage>
</organism>
<keyword evidence="3" id="KW-1185">Reference proteome</keyword>
<accession>A0A484M6I4</accession>
<evidence type="ECO:0000256" key="1">
    <source>
        <dbReference type="SAM" id="MobiDB-lite"/>
    </source>
</evidence>
<gene>
    <name evidence="2" type="ORF">CCAM_LOCUS26228</name>
</gene>
<feature type="compositionally biased region" description="Polar residues" evidence="1">
    <location>
        <begin position="42"/>
        <end position="51"/>
    </location>
</feature>
<sequence length="205" mass="22988">MQKMLEDFKKAMEQQTLQIQMEKVVALEEDEESETESETESNNVSILEYPQTSSPHYIENKITVAEMSARGTMEMYLESPKSQIIQEVKHTEGPISEPPSPAAPETLEEPFLLTCVEDTFPEEPVLEKSEPTTDPLDCDIDESHKSIDEELPCDAKSIPSIEVLNVEVSLENSDEAFFDSLLDGLVLFWLSQGDPGSTLGCRQDE</sequence>
<evidence type="ECO:0000313" key="2">
    <source>
        <dbReference type="EMBL" id="VFQ84452.1"/>
    </source>
</evidence>
<feature type="compositionally biased region" description="Acidic residues" evidence="1">
    <location>
        <begin position="27"/>
        <end position="39"/>
    </location>
</feature>
<name>A0A484M6I4_9ASTE</name>
<feature type="region of interest" description="Disordered" evidence="1">
    <location>
        <begin position="26"/>
        <end position="51"/>
    </location>
</feature>